<protein>
    <submittedName>
        <fullName evidence="3">Ankyrin repeat-containing protein</fullName>
    </submittedName>
</protein>
<dbReference type="Pfam" id="PF12796">
    <property type="entry name" value="Ank_2"/>
    <property type="match status" value="1"/>
</dbReference>
<dbReference type="GO" id="GO:0016020">
    <property type="term" value="C:membrane"/>
    <property type="evidence" value="ECO:0007669"/>
    <property type="project" value="TreeGrafter"/>
</dbReference>
<evidence type="ECO:0000256" key="1">
    <source>
        <dbReference type="SAM" id="Phobius"/>
    </source>
</evidence>
<dbReference type="InterPro" id="IPR026961">
    <property type="entry name" value="PGG_dom"/>
</dbReference>
<evidence type="ECO:0000259" key="2">
    <source>
        <dbReference type="Pfam" id="PF13962"/>
    </source>
</evidence>
<organism evidence="3 4">
    <name type="scientific">Quercus suber</name>
    <name type="common">Cork oak</name>
    <dbReference type="NCBI Taxonomy" id="58331"/>
    <lineage>
        <taxon>Eukaryota</taxon>
        <taxon>Viridiplantae</taxon>
        <taxon>Streptophyta</taxon>
        <taxon>Embryophyta</taxon>
        <taxon>Tracheophyta</taxon>
        <taxon>Spermatophyta</taxon>
        <taxon>Magnoliopsida</taxon>
        <taxon>eudicotyledons</taxon>
        <taxon>Gunneridae</taxon>
        <taxon>Pentapetalae</taxon>
        <taxon>rosids</taxon>
        <taxon>fabids</taxon>
        <taxon>Fagales</taxon>
        <taxon>Fagaceae</taxon>
        <taxon>Quercus</taxon>
    </lineage>
</organism>
<gene>
    <name evidence="3" type="ORF">CFP56_001011</name>
</gene>
<proteinExistence type="predicted"/>
<sequence length="669" mass="75882">LSRSLFHHFAFKVSLQWTSPFDAMRNLELQPRRSVAEKHGLNALVYDALRREDEEMVIKLCEDFEEQGLHILTVHDDTVLQAATYAKKPSLVLRLLQELPDRHFDKLTRQNLAGNTILHETAISNHSLEVAKRVLEKAPGLLCMRNNLGETALFRTARYGKQDMFDFLTKKISGYDKENQKVFLQRRDKTTILHITILSHHFDLALQIATKFEQLVGERDTDGMTGLQLLSCNPGAFQREDEMSFFKKIVNSVNLYCSVAKRKATEKQEQKYKSAVQLAKFLIERDISWDSTYPGTDQSKPVLHKYGSSTSIEKKAVEANPVSSLGQEEGTAKTAEGGKKTPLFLATMSGCLEIVEDILKIYPQAVEHIDDKGRNILHIAIKYRQLKIFELVNDMELPMQRLIRKIDEDGNSILHTVGKKNKDYVPEKMQGPALELQDELRWFESVKKLTPYHYIDHRNNQKLTAEGLFNEANKELREKAIEWIKRTAEGCSIVAVLIATVAFAAAYTIPGGSNDKTGVPILLNQPFFVVFTVADVLSISFALTSVVVFLAITTSPFRFADFRYSLPNKLTFGLTLLFLSVSMMMLAFAATVLLMIQNGEGWTKVILYAMSFLPVGLFALSYFPLYLSLSKTYKYLLKKAWQVISLSHCLFRKTKVVSQTSNSPNLKTP</sequence>
<accession>A0AAW0LHN1</accession>
<keyword evidence="1" id="KW-0812">Transmembrane</keyword>
<keyword evidence="1" id="KW-0472">Membrane</keyword>
<feature type="transmembrane region" description="Helical" evidence="1">
    <location>
        <begin position="572"/>
        <end position="594"/>
    </location>
</feature>
<dbReference type="Proteomes" id="UP000237347">
    <property type="component" value="Unassembled WGS sequence"/>
</dbReference>
<keyword evidence="1" id="KW-1133">Transmembrane helix</keyword>
<reference evidence="3 4" key="1">
    <citation type="journal article" date="2018" name="Sci. Data">
        <title>The draft genome sequence of cork oak.</title>
        <authorList>
            <person name="Ramos A.M."/>
            <person name="Usie A."/>
            <person name="Barbosa P."/>
            <person name="Barros P.M."/>
            <person name="Capote T."/>
            <person name="Chaves I."/>
            <person name="Simoes F."/>
            <person name="Abreu I."/>
            <person name="Carrasquinho I."/>
            <person name="Faro C."/>
            <person name="Guimaraes J.B."/>
            <person name="Mendonca D."/>
            <person name="Nobrega F."/>
            <person name="Rodrigues L."/>
            <person name="Saibo N.J.M."/>
            <person name="Varela M.C."/>
            <person name="Egas C."/>
            <person name="Matos J."/>
            <person name="Miguel C.M."/>
            <person name="Oliveira M.M."/>
            <person name="Ricardo C.P."/>
            <person name="Goncalves S."/>
        </authorList>
    </citation>
    <scope>NUCLEOTIDE SEQUENCE [LARGE SCALE GENOMIC DNA]</scope>
    <source>
        <strain evidence="4">cv. HL8</strain>
    </source>
</reference>
<evidence type="ECO:0000313" key="4">
    <source>
        <dbReference type="Proteomes" id="UP000237347"/>
    </source>
</evidence>
<dbReference type="PANTHER" id="PTHR24177">
    <property type="entry name" value="CASKIN"/>
    <property type="match status" value="1"/>
</dbReference>
<feature type="transmembrane region" description="Helical" evidence="1">
    <location>
        <begin position="527"/>
        <end position="552"/>
    </location>
</feature>
<name>A0AAW0LHN1_QUESU</name>
<dbReference type="InterPro" id="IPR036770">
    <property type="entry name" value="Ankyrin_rpt-contain_sf"/>
</dbReference>
<evidence type="ECO:0000313" key="3">
    <source>
        <dbReference type="EMBL" id="KAK7850406.1"/>
    </source>
</evidence>
<feature type="transmembrane region" description="Helical" evidence="1">
    <location>
        <begin position="606"/>
        <end position="629"/>
    </location>
</feature>
<dbReference type="Pfam" id="PF13962">
    <property type="entry name" value="PGG"/>
    <property type="match status" value="1"/>
</dbReference>
<dbReference type="Gene3D" id="1.25.40.20">
    <property type="entry name" value="Ankyrin repeat-containing domain"/>
    <property type="match status" value="2"/>
</dbReference>
<dbReference type="AlphaFoldDB" id="A0AAW0LHN1"/>
<dbReference type="SMART" id="SM00248">
    <property type="entry name" value="ANK"/>
    <property type="match status" value="5"/>
</dbReference>
<feature type="non-terminal residue" evidence="3">
    <location>
        <position position="1"/>
    </location>
</feature>
<feature type="domain" description="PGG" evidence="2">
    <location>
        <begin position="482"/>
        <end position="593"/>
    </location>
</feature>
<feature type="transmembrane region" description="Helical" evidence="1">
    <location>
        <begin position="487"/>
        <end position="507"/>
    </location>
</feature>
<dbReference type="PANTHER" id="PTHR24177:SF314">
    <property type="entry name" value="PROTEIN ACCELERATED CELL DEATH 6-LIKE ISOFORM X1"/>
    <property type="match status" value="1"/>
</dbReference>
<comment type="caution">
    <text evidence="3">The sequence shown here is derived from an EMBL/GenBank/DDBJ whole genome shotgun (WGS) entry which is preliminary data.</text>
</comment>
<dbReference type="EMBL" id="PKMF04000101">
    <property type="protein sequence ID" value="KAK7850406.1"/>
    <property type="molecule type" value="Genomic_DNA"/>
</dbReference>
<dbReference type="SUPFAM" id="SSF48403">
    <property type="entry name" value="Ankyrin repeat"/>
    <property type="match status" value="1"/>
</dbReference>
<keyword evidence="4" id="KW-1185">Reference proteome</keyword>
<dbReference type="InterPro" id="IPR002110">
    <property type="entry name" value="Ankyrin_rpt"/>
</dbReference>